<gene>
    <name evidence="1" type="ORF">BJX68DRAFT_153359</name>
</gene>
<dbReference type="GeneID" id="98151875"/>
<sequence>MPLLASLSSLRRGLTMHRGLSIKCLPSCHARVLRNVSTPIVPAMSIAFQLPTPGLLGYTGRDFHEALSPRFLDVEARRTDDHIISARANSSIRKCKCLRGPSLDRDGTSSKLRCFRDPLQSIQVAGHL</sequence>
<dbReference type="RefSeq" id="XP_070895796.1">
    <property type="nucleotide sequence ID" value="XM_071036711.1"/>
</dbReference>
<dbReference type="Proteomes" id="UP001610444">
    <property type="component" value="Unassembled WGS sequence"/>
</dbReference>
<dbReference type="EMBL" id="JBFXLR010000044">
    <property type="protein sequence ID" value="KAL2843793.1"/>
    <property type="molecule type" value="Genomic_DNA"/>
</dbReference>
<organism evidence="1 2">
    <name type="scientific">Aspergillus pseudodeflectus</name>
    <dbReference type="NCBI Taxonomy" id="176178"/>
    <lineage>
        <taxon>Eukaryota</taxon>
        <taxon>Fungi</taxon>
        <taxon>Dikarya</taxon>
        <taxon>Ascomycota</taxon>
        <taxon>Pezizomycotina</taxon>
        <taxon>Eurotiomycetes</taxon>
        <taxon>Eurotiomycetidae</taxon>
        <taxon>Eurotiales</taxon>
        <taxon>Aspergillaceae</taxon>
        <taxon>Aspergillus</taxon>
        <taxon>Aspergillus subgen. Nidulantes</taxon>
    </lineage>
</organism>
<evidence type="ECO:0000313" key="2">
    <source>
        <dbReference type="Proteomes" id="UP001610444"/>
    </source>
</evidence>
<reference evidence="1 2" key="1">
    <citation type="submission" date="2024-07" db="EMBL/GenBank/DDBJ databases">
        <title>Section-level genome sequencing and comparative genomics of Aspergillus sections Usti and Cavernicolus.</title>
        <authorList>
            <consortium name="Lawrence Berkeley National Laboratory"/>
            <person name="Nybo J.L."/>
            <person name="Vesth T.C."/>
            <person name="Theobald S."/>
            <person name="Frisvad J.C."/>
            <person name="Larsen T.O."/>
            <person name="Kjaerboelling I."/>
            <person name="Rothschild-Mancinelli K."/>
            <person name="Lyhne E.K."/>
            <person name="Kogle M.E."/>
            <person name="Barry K."/>
            <person name="Clum A."/>
            <person name="Na H."/>
            <person name="Ledsgaard L."/>
            <person name="Lin J."/>
            <person name="Lipzen A."/>
            <person name="Kuo A."/>
            <person name="Riley R."/>
            <person name="Mondo S."/>
            <person name="LaButti K."/>
            <person name="Haridas S."/>
            <person name="Pangalinan J."/>
            <person name="Salamov A.A."/>
            <person name="Simmons B.A."/>
            <person name="Magnuson J.K."/>
            <person name="Chen J."/>
            <person name="Drula E."/>
            <person name="Henrissat B."/>
            <person name="Wiebenga A."/>
            <person name="Lubbers R.J."/>
            <person name="Gomes A.C."/>
            <person name="Macurrencykelacurrency M.R."/>
            <person name="Stajich J."/>
            <person name="Grigoriev I.V."/>
            <person name="Mortensen U.H."/>
            <person name="De vries R.P."/>
            <person name="Baker S.E."/>
            <person name="Andersen M.R."/>
        </authorList>
    </citation>
    <scope>NUCLEOTIDE SEQUENCE [LARGE SCALE GENOMIC DNA]</scope>
    <source>
        <strain evidence="1 2">CBS 756.74</strain>
    </source>
</reference>
<protein>
    <submittedName>
        <fullName evidence="1">Uncharacterized protein</fullName>
    </submittedName>
</protein>
<proteinExistence type="predicted"/>
<comment type="caution">
    <text evidence="1">The sequence shown here is derived from an EMBL/GenBank/DDBJ whole genome shotgun (WGS) entry which is preliminary data.</text>
</comment>
<keyword evidence="2" id="KW-1185">Reference proteome</keyword>
<accession>A0ABR4JXZ3</accession>
<name>A0ABR4JXZ3_9EURO</name>
<evidence type="ECO:0000313" key="1">
    <source>
        <dbReference type="EMBL" id="KAL2843793.1"/>
    </source>
</evidence>